<dbReference type="EMBL" id="CM037152">
    <property type="protein sequence ID" value="KAH7833442.1"/>
    <property type="molecule type" value="Genomic_DNA"/>
</dbReference>
<evidence type="ECO:0000313" key="2">
    <source>
        <dbReference type="Proteomes" id="UP000828048"/>
    </source>
</evidence>
<name>A0ACB7WY81_9ERIC</name>
<gene>
    <name evidence="1" type="ORF">Vadar_006373</name>
</gene>
<sequence length="783" mass="86852">MGSMHISQVKFEISNSSASADISKDGDNMGSMHILHATFEISNFSAAAASSAASGGGGGGCRSGFEHKSAEEGITSVGDKQNSTALSDDSSSRRLQDSTALSDSSARRVFAMTGDSSNSSSSSEHEVTMPSALAFLVANFHSLTIRTQRDLKFYEVVTILKGEEKLIHKGKEDDRASSVFLATQKVQDLNISGGSSSSSNPQSQSPFVQPNPPGFPITTPSQGGIKCFSHHSCIHKYKGILGINSMGIIDSMGINLEDRTLVLELSVRSVEEITIQQRHATTGTQIHLLLGKGFSHFLGPIHHSNSIHNSIHNRHSTNSSSPSMAEEVILGSVKEHKSAEEGITSVGDKQNSTALSDDSSSRRLQDSTALSDSSARREKLGEMGFSWSFLLLLVVVLVLGFDGVVKCNGGTSSAFIRAVQPSVDMPLTSRAFRFPHGYNAPQQVHITQGDHEGKAVIVSWVTESEPGSSQVNYWTDKNPQKLSAEGNFVTYKYYNYTSGDLGQTSDSNNTLTHYQENPAKGETLLYVGDLSYADDYLFHDNRRWDTWGRFTERSAGYQPWIWTAGNHEIDFAPELVGTLFRVHVVFHSSLVQFQFISYLNLYIWKYTPQYLWLAAELPKVNRSETPWLIVLMHAPWYNSYDYHYMEGETMRVQFESWFIQYKVDVVFAGHVHAYERSERVSNTAYNITNGLCTPVYNKSAPVYITIGDGGNIEGLATTMTEPQPSYSAFREASFGHGIFEIKNRTHAYFGWHRNQDGYAVEADYQWFFNRYWYPIDDSSKAHS</sequence>
<comment type="caution">
    <text evidence="1">The sequence shown here is derived from an EMBL/GenBank/DDBJ whole genome shotgun (WGS) entry which is preliminary data.</text>
</comment>
<reference evidence="1 2" key="1">
    <citation type="journal article" date="2021" name="Hortic Res">
        <title>High-quality reference genome and annotation aids understanding of berry development for evergreen blueberry (Vaccinium darrowii).</title>
        <authorList>
            <person name="Yu J."/>
            <person name="Hulse-Kemp A.M."/>
            <person name="Babiker E."/>
            <person name="Staton M."/>
        </authorList>
    </citation>
    <scope>NUCLEOTIDE SEQUENCE [LARGE SCALE GENOMIC DNA]</scope>
    <source>
        <strain evidence="2">cv. NJ 8807/NJ 8810</strain>
        <tissue evidence="1">Young leaf</tissue>
    </source>
</reference>
<organism evidence="1 2">
    <name type="scientific">Vaccinium darrowii</name>
    <dbReference type="NCBI Taxonomy" id="229202"/>
    <lineage>
        <taxon>Eukaryota</taxon>
        <taxon>Viridiplantae</taxon>
        <taxon>Streptophyta</taxon>
        <taxon>Embryophyta</taxon>
        <taxon>Tracheophyta</taxon>
        <taxon>Spermatophyta</taxon>
        <taxon>Magnoliopsida</taxon>
        <taxon>eudicotyledons</taxon>
        <taxon>Gunneridae</taxon>
        <taxon>Pentapetalae</taxon>
        <taxon>asterids</taxon>
        <taxon>Ericales</taxon>
        <taxon>Ericaceae</taxon>
        <taxon>Vaccinioideae</taxon>
        <taxon>Vaccinieae</taxon>
        <taxon>Vaccinium</taxon>
    </lineage>
</organism>
<keyword evidence="2" id="KW-1185">Reference proteome</keyword>
<accession>A0ACB7WY81</accession>
<dbReference type="Proteomes" id="UP000828048">
    <property type="component" value="Chromosome 2"/>
</dbReference>
<proteinExistence type="predicted"/>
<protein>
    <submittedName>
        <fullName evidence="1">Uncharacterized protein</fullName>
    </submittedName>
</protein>
<evidence type="ECO:0000313" key="1">
    <source>
        <dbReference type="EMBL" id="KAH7833442.1"/>
    </source>
</evidence>